<dbReference type="Pfam" id="PF03797">
    <property type="entry name" value="Autotransporter"/>
    <property type="match status" value="1"/>
</dbReference>
<dbReference type="InterPro" id="IPR006315">
    <property type="entry name" value="OM_autotransptr_brl_dom"/>
</dbReference>
<evidence type="ECO:0000313" key="3">
    <source>
        <dbReference type="Proteomes" id="UP001168640"/>
    </source>
</evidence>
<dbReference type="EMBL" id="JAUMIS010000001">
    <property type="protein sequence ID" value="MDO3720185.1"/>
    <property type="molecule type" value="Genomic_DNA"/>
</dbReference>
<accession>A0ABT8VW20</accession>
<dbReference type="InterPro" id="IPR005546">
    <property type="entry name" value="Autotransporte_beta"/>
</dbReference>
<evidence type="ECO:0000313" key="2">
    <source>
        <dbReference type="EMBL" id="MDO3720185.1"/>
    </source>
</evidence>
<name>A0ABT8VW20_9GAMM</name>
<dbReference type="NCBIfam" id="TIGR01414">
    <property type="entry name" value="autotrans_barl"/>
    <property type="match status" value="1"/>
</dbReference>
<reference evidence="2" key="1">
    <citation type="submission" date="2023-07" db="EMBL/GenBank/DDBJ databases">
        <title>Marinobacter sp. chi1 genome sequencing and assembly.</title>
        <authorList>
            <person name="Park S."/>
        </authorList>
    </citation>
    <scope>NUCLEOTIDE SEQUENCE</scope>
    <source>
        <strain evidence="2">Chi1</strain>
    </source>
</reference>
<organism evidence="2 3">
    <name type="scientific">Marinobacter suaedae</name>
    <dbReference type="NCBI Taxonomy" id="3057675"/>
    <lineage>
        <taxon>Bacteria</taxon>
        <taxon>Pseudomonadati</taxon>
        <taxon>Pseudomonadota</taxon>
        <taxon>Gammaproteobacteria</taxon>
        <taxon>Pseudomonadales</taxon>
        <taxon>Marinobacteraceae</taxon>
        <taxon>Marinobacter</taxon>
    </lineage>
</organism>
<keyword evidence="3" id="KW-1185">Reference proteome</keyword>
<protein>
    <submittedName>
        <fullName evidence="2">Autotransporter outer membrane beta-barrel domain-containing protein</fullName>
    </submittedName>
</protein>
<sequence length="461" mass="49706">MANQETYNQLKLAGCQDSQRNPTAECGGLAFISWQVVRELVHTANELGGGDPINGLPTDNPTEFSLGLDLEGLGFALRWTAGEEFSAQGDLSESFVGNQLSGLTSRVTALRHGVTGFAFNASNHPGILIAQEFLDGQSGGGAGSEIANSWSPWGSFLNLSYTYGDRKPTQREDAYDFDGIDVTGGVDYRVDDNNVVGLMLGFQDQSVDFDSSKSIVDGGVDMDGLSMQVFYLYQSNRWYGSASLGYQLMEFETDRSIRYPSLNPDVESTNTKAISSTDASAVSASASVGYPLLPPGQVGLEPYLTLDYRSIAVDGYREEDIQRDGFNFVVADQGIDSLETGLGLKGHYVFATSVGVFVPEISIEHRIQFEDDAREITAYYFNAEEALSDVSAASFKLLTDAPDSGYQVYTLGVSAVLRGARTAEAGGAASGGISGFLNIRTFANLDHFSQQQFVGGVRYEF</sequence>
<gene>
    <name evidence="2" type="ORF">QVZ43_00525</name>
</gene>
<dbReference type="InterPro" id="IPR036709">
    <property type="entry name" value="Autotransporte_beta_dom_sf"/>
</dbReference>
<dbReference type="PROSITE" id="PS51208">
    <property type="entry name" value="AUTOTRANSPORTER"/>
    <property type="match status" value="1"/>
</dbReference>
<evidence type="ECO:0000259" key="1">
    <source>
        <dbReference type="PROSITE" id="PS51208"/>
    </source>
</evidence>
<dbReference type="SMART" id="SM00869">
    <property type="entry name" value="Autotransporter"/>
    <property type="match status" value="1"/>
</dbReference>
<comment type="caution">
    <text evidence="2">The sequence shown here is derived from an EMBL/GenBank/DDBJ whole genome shotgun (WGS) entry which is preliminary data.</text>
</comment>
<dbReference type="Proteomes" id="UP001168640">
    <property type="component" value="Unassembled WGS sequence"/>
</dbReference>
<dbReference type="SUPFAM" id="SSF103515">
    <property type="entry name" value="Autotransporter"/>
    <property type="match status" value="1"/>
</dbReference>
<feature type="domain" description="Autotransporter" evidence="1">
    <location>
        <begin position="148"/>
        <end position="461"/>
    </location>
</feature>
<dbReference type="RefSeq" id="WP_302908456.1">
    <property type="nucleotide sequence ID" value="NZ_JAUMIS010000001.1"/>
</dbReference>
<proteinExistence type="predicted"/>
<dbReference type="Gene3D" id="2.40.128.130">
    <property type="entry name" value="Autotransporter beta-domain"/>
    <property type="match status" value="1"/>
</dbReference>